<dbReference type="SMART" id="SM00408">
    <property type="entry name" value="IGc2"/>
    <property type="match status" value="3"/>
</dbReference>
<dbReference type="PROSITE" id="PS50835">
    <property type="entry name" value="IG_LIKE"/>
    <property type="match status" value="3"/>
</dbReference>
<dbReference type="Gene3D" id="2.60.40.10">
    <property type="entry name" value="Immunoglobulins"/>
    <property type="match status" value="5"/>
</dbReference>
<dbReference type="PANTHER" id="PTHR12231:SF253">
    <property type="entry name" value="DPR-INTERACTING PROTEIN ETA, ISOFORM B-RELATED"/>
    <property type="match status" value="1"/>
</dbReference>
<feature type="domain" description="Ig-like" evidence="5">
    <location>
        <begin position="208"/>
        <end position="296"/>
    </location>
</feature>
<feature type="domain" description="Ig-like" evidence="5">
    <location>
        <begin position="23"/>
        <end position="110"/>
    </location>
</feature>
<reference evidence="7" key="1">
    <citation type="submission" date="2025-08" db="UniProtKB">
        <authorList>
            <consortium name="RefSeq"/>
        </authorList>
    </citation>
    <scope>IDENTIFICATION</scope>
    <source>
        <tissue evidence="7">Testes</tissue>
    </source>
</reference>
<dbReference type="SMART" id="SM00409">
    <property type="entry name" value="IG"/>
    <property type="match status" value="4"/>
</dbReference>
<dbReference type="SUPFAM" id="SSF48726">
    <property type="entry name" value="Immunoglobulin"/>
    <property type="match status" value="4"/>
</dbReference>
<sequence length="513" mass="54946">MKLSVSSTAIWKQIPSDIDVIIGESAELKCALDNLSPALLPTWYDASTNPATAVSEGEIVFPTCPTCSITGTHSNGEYHLTINPVSLNDEGTWRCTVLDASPQSQDAQLTVLVPASIITSPSDQTVTEGTNTVPLQCAATGKPNAITYTWKKGSSDISRGGRYSLNGGSLTISNIVREDDGIYICYASNGVGQHAISDSATVTVNYPPTITTSPSDQAATEYTDQVTLQCTATTGKPTTITYTWKKGSAYIIIGGRYSLNSGSLTISNIVKEDDGIYTCYASNGIGQPDIASATVTVYYPPTITTLPSDETVTEGSISLTLQCTATDDVPVTNGITDFYSGIGDSISMNVSVKANPLLVTFGDWKNYDVVLTDKVDTLSTSTVFINEVRELHFGVYNITAHNDIGSVVLQVNLHHAGVPDSPTSMNIIHRSYNSLSILLSPGYDGGDGRDIVHYIEYRSALEASFQSLPSDGMGTRNTTILIMQLQPSTTYEIKAKTCMESDSFLLHMCFLLI</sequence>
<dbReference type="InterPro" id="IPR036179">
    <property type="entry name" value="Ig-like_dom_sf"/>
</dbReference>
<dbReference type="Pfam" id="PF13927">
    <property type="entry name" value="Ig_3"/>
    <property type="match status" value="2"/>
</dbReference>
<keyword evidence="3" id="KW-1015">Disulfide bond</keyword>
<keyword evidence="6" id="KW-1185">Reference proteome</keyword>
<feature type="non-terminal residue" evidence="7">
    <location>
        <position position="513"/>
    </location>
</feature>
<dbReference type="InterPro" id="IPR003599">
    <property type="entry name" value="Ig_sub"/>
</dbReference>
<organism evidence="6 7">
    <name type="scientific">Saccoglossus kowalevskii</name>
    <name type="common">Acorn worm</name>
    <dbReference type="NCBI Taxonomy" id="10224"/>
    <lineage>
        <taxon>Eukaryota</taxon>
        <taxon>Metazoa</taxon>
        <taxon>Hemichordata</taxon>
        <taxon>Enteropneusta</taxon>
        <taxon>Harrimaniidae</taxon>
        <taxon>Saccoglossus</taxon>
    </lineage>
</organism>
<evidence type="ECO:0000256" key="1">
    <source>
        <dbReference type="ARBA" id="ARBA00022729"/>
    </source>
</evidence>
<evidence type="ECO:0000313" key="7">
    <source>
        <dbReference type="RefSeq" id="XP_006816881.1"/>
    </source>
</evidence>
<dbReference type="InterPro" id="IPR003961">
    <property type="entry name" value="FN3_dom"/>
</dbReference>
<dbReference type="InterPro" id="IPR036116">
    <property type="entry name" value="FN3_sf"/>
</dbReference>
<protein>
    <submittedName>
        <fullName evidence="7">Roundabout homolog 2-like</fullName>
    </submittedName>
</protein>
<dbReference type="CDD" id="cd00063">
    <property type="entry name" value="FN3"/>
    <property type="match status" value="1"/>
</dbReference>
<dbReference type="GeneID" id="102809598"/>
<accession>A0ABM0MA40</accession>
<evidence type="ECO:0000256" key="4">
    <source>
        <dbReference type="ARBA" id="ARBA00023319"/>
    </source>
</evidence>
<dbReference type="Proteomes" id="UP000694865">
    <property type="component" value="Unplaced"/>
</dbReference>
<dbReference type="InterPro" id="IPR013783">
    <property type="entry name" value="Ig-like_fold"/>
</dbReference>
<name>A0ABM0MA40_SACKO</name>
<dbReference type="RefSeq" id="XP_006816881.1">
    <property type="nucleotide sequence ID" value="XM_006816818.1"/>
</dbReference>
<evidence type="ECO:0000259" key="5">
    <source>
        <dbReference type="PROSITE" id="PS50835"/>
    </source>
</evidence>
<dbReference type="PANTHER" id="PTHR12231">
    <property type="entry name" value="CTX-RELATED TYPE I TRANSMEMBRANE PROTEIN"/>
    <property type="match status" value="1"/>
</dbReference>
<evidence type="ECO:0000256" key="3">
    <source>
        <dbReference type="ARBA" id="ARBA00023157"/>
    </source>
</evidence>
<dbReference type="SUPFAM" id="SSF49265">
    <property type="entry name" value="Fibronectin type III"/>
    <property type="match status" value="1"/>
</dbReference>
<dbReference type="InterPro" id="IPR013106">
    <property type="entry name" value="Ig_V-set"/>
</dbReference>
<keyword evidence="4" id="KW-0393">Immunoglobulin domain</keyword>
<evidence type="ECO:0000256" key="2">
    <source>
        <dbReference type="ARBA" id="ARBA00022737"/>
    </source>
</evidence>
<dbReference type="InterPro" id="IPR051170">
    <property type="entry name" value="Neural/epithelial_adhesion"/>
</dbReference>
<dbReference type="InterPro" id="IPR007110">
    <property type="entry name" value="Ig-like_dom"/>
</dbReference>
<dbReference type="Pfam" id="PF07686">
    <property type="entry name" value="V-set"/>
    <property type="match status" value="1"/>
</dbReference>
<gene>
    <name evidence="7" type="primary">LOC102809598</name>
</gene>
<keyword evidence="1" id="KW-0732">Signal</keyword>
<dbReference type="InterPro" id="IPR003598">
    <property type="entry name" value="Ig_sub2"/>
</dbReference>
<feature type="domain" description="Ig-like" evidence="5">
    <location>
        <begin position="114"/>
        <end position="203"/>
    </location>
</feature>
<keyword evidence="2" id="KW-0677">Repeat</keyword>
<evidence type="ECO:0000313" key="6">
    <source>
        <dbReference type="Proteomes" id="UP000694865"/>
    </source>
</evidence>
<proteinExistence type="predicted"/>